<proteinExistence type="predicted"/>
<organism evidence="2 3">
    <name type="scientific">Rhizoctonia solani</name>
    <dbReference type="NCBI Taxonomy" id="456999"/>
    <lineage>
        <taxon>Eukaryota</taxon>
        <taxon>Fungi</taxon>
        <taxon>Dikarya</taxon>
        <taxon>Basidiomycota</taxon>
        <taxon>Agaricomycotina</taxon>
        <taxon>Agaricomycetes</taxon>
        <taxon>Cantharellales</taxon>
        <taxon>Ceratobasidiaceae</taxon>
        <taxon>Rhizoctonia</taxon>
    </lineage>
</organism>
<evidence type="ECO:0000256" key="1">
    <source>
        <dbReference type="SAM" id="SignalP"/>
    </source>
</evidence>
<dbReference type="Proteomes" id="UP000650533">
    <property type="component" value="Chromosome 2"/>
</dbReference>
<dbReference type="EMBL" id="CP059659">
    <property type="protein sequence ID" value="QRW17278.1"/>
    <property type="molecule type" value="Genomic_DNA"/>
</dbReference>
<name>A0A8H8SUN1_9AGAM</name>
<evidence type="ECO:0000313" key="2">
    <source>
        <dbReference type="EMBL" id="QRW17278.1"/>
    </source>
</evidence>
<dbReference type="AlphaFoldDB" id="A0A8H8SUN1"/>
<feature type="chain" id="PRO_5034349213" description="Chitin-binding type-2 domain-containing protein" evidence="1">
    <location>
        <begin position="20"/>
        <end position="188"/>
    </location>
</feature>
<dbReference type="GeneID" id="67027559"/>
<protein>
    <recommendedName>
        <fullName evidence="4">Chitin-binding type-2 domain-containing protein</fullName>
    </recommendedName>
</protein>
<keyword evidence="1" id="KW-0732">Signal</keyword>
<reference evidence="2" key="1">
    <citation type="submission" date="2020-05" db="EMBL/GenBank/DDBJ databases">
        <title>Evolutionary and genomic comparisons of hybrid uninucleate and nonhybrid Rhizoctonia fungi.</title>
        <authorList>
            <person name="Li C."/>
            <person name="Chen X."/>
        </authorList>
    </citation>
    <scope>NUCLEOTIDE SEQUENCE</scope>
    <source>
        <strain evidence="2">AG-1 IA</strain>
    </source>
</reference>
<sequence>MYGLKITAIAAVCASMVVAVPTHKNEDSCGHSSFWYGRKSVCLPNNDKDRCDPPKDRDCGKWYWNKKFKYCVPSSPTYGDAGCSDGWKWDDEDDSCVPTYSRPTPPGQCNSSHFWWKSKSTCLPYGGDSKPSNPPNGWNCPKKWYWHSRGTALLASLTTEALNAIGSTAGTMMISAASPIATKSPLEW</sequence>
<evidence type="ECO:0008006" key="4">
    <source>
        <dbReference type="Google" id="ProtNLM"/>
    </source>
</evidence>
<dbReference type="KEGG" id="rsx:RhiXN_05280"/>
<accession>A0A8H8SUN1</accession>
<evidence type="ECO:0000313" key="3">
    <source>
        <dbReference type="Proteomes" id="UP000650533"/>
    </source>
</evidence>
<gene>
    <name evidence="2" type="ORF">RhiXN_05280</name>
</gene>
<dbReference type="RefSeq" id="XP_043177515.1">
    <property type="nucleotide sequence ID" value="XM_043325096.1"/>
</dbReference>
<feature type="signal peptide" evidence="1">
    <location>
        <begin position="1"/>
        <end position="19"/>
    </location>
</feature>